<organism evidence="1 2">
    <name type="scientific">candidate division WWE3 bacterium GW2011_GWA1_46_21</name>
    <dbReference type="NCBI Taxonomy" id="1619107"/>
    <lineage>
        <taxon>Bacteria</taxon>
        <taxon>Katanobacteria</taxon>
    </lineage>
</organism>
<reference evidence="1 2" key="1">
    <citation type="journal article" date="2015" name="Nature">
        <title>rRNA introns, odd ribosomes, and small enigmatic genomes across a large radiation of phyla.</title>
        <authorList>
            <person name="Brown C.T."/>
            <person name="Hug L.A."/>
            <person name="Thomas B.C."/>
            <person name="Sharon I."/>
            <person name="Castelle C.J."/>
            <person name="Singh A."/>
            <person name="Wilkins M.J."/>
            <person name="Williams K.H."/>
            <person name="Banfield J.F."/>
        </authorList>
    </citation>
    <scope>NUCLEOTIDE SEQUENCE [LARGE SCALE GENOMIC DNA]</scope>
</reference>
<comment type="caution">
    <text evidence="1">The sequence shown here is derived from an EMBL/GenBank/DDBJ whole genome shotgun (WGS) entry which is preliminary data.</text>
</comment>
<name>A0A0G1SAR3_UNCKA</name>
<dbReference type="Proteomes" id="UP000034732">
    <property type="component" value="Unassembled WGS sequence"/>
</dbReference>
<gene>
    <name evidence="1" type="ORF">UX44_C0024G0015</name>
</gene>
<proteinExistence type="predicted"/>
<evidence type="ECO:0000313" key="1">
    <source>
        <dbReference type="EMBL" id="KKU30385.1"/>
    </source>
</evidence>
<accession>A0A0G1SAR3</accession>
<protein>
    <submittedName>
        <fullName evidence="1">Uncharacterized protein</fullName>
    </submittedName>
</protein>
<dbReference type="EMBL" id="LCMF01000024">
    <property type="protein sequence ID" value="KKU30385.1"/>
    <property type="molecule type" value="Genomic_DNA"/>
</dbReference>
<evidence type="ECO:0000313" key="2">
    <source>
        <dbReference type="Proteomes" id="UP000034732"/>
    </source>
</evidence>
<dbReference type="AlphaFoldDB" id="A0A0G1SAR3"/>
<sequence length="63" mass="6413">MPKDLSVSSIIFARAFTFPRSAGAVAGSGNKSSGGVSQTLSAYGRLGEMETTSESWVINASAA</sequence>